<evidence type="ECO:0000313" key="2">
    <source>
        <dbReference type="Proteomes" id="UP000541535"/>
    </source>
</evidence>
<name>A0A7W5BGC4_9BURK</name>
<evidence type="ECO:0000313" key="1">
    <source>
        <dbReference type="EMBL" id="MBB3121755.1"/>
    </source>
</evidence>
<comment type="caution">
    <text evidence="1">The sequence shown here is derived from an EMBL/GenBank/DDBJ whole genome shotgun (WGS) entry which is preliminary data.</text>
</comment>
<reference evidence="1 2" key="1">
    <citation type="submission" date="2020-08" db="EMBL/GenBank/DDBJ databases">
        <title>Genomic Encyclopedia of Type Strains, Phase III (KMG-III): the genomes of soil and plant-associated and newly described type strains.</title>
        <authorList>
            <person name="Whitman W."/>
        </authorList>
    </citation>
    <scope>NUCLEOTIDE SEQUENCE [LARGE SCALE GENOMIC DNA]</scope>
    <source>
        <strain evidence="1 2">CECT 8897</strain>
    </source>
</reference>
<sequence length="209" mass="23284">MPGLDYSAEISLSTILPKAGQQTHAFFSEDLPVGEIIHLLWKPPLTAINGWSECPSEVAKSFIVAARAGHAAMSHAYPYRYDFEVVSCEPLLPQLRSHPGDWTLEECLDTRTVPPSVSLMWEEVSWCGIADMDGLMYLSASTSTEAHMELLVEKIDDEFFGLLSTHYAPGGAYCYFGRRKLSNHERSAIEAAINQAVQLVDSDRQYLLE</sequence>
<accession>A0A7W5BGC4</accession>
<proteinExistence type="predicted"/>
<dbReference type="RefSeq" id="WP_183443440.1">
    <property type="nucleotide sequence ID" value="NZ_JACHXD010000019.1"/>
</dbReference>
<keyword evidence="2" id="KW-1185">Reference proteome</keyword>
<dbReference type="Proteomes" id="UP000541535">
    <property type="component" value="Unassembled WGS sequence"/>
</dbReference>
<dbReference type="AlphaFoldDB" id="A0A7W5BGC4"/>
<gene>
    <name evidence="1" type="ORF">FHS03_004847</name>
</gene>
<dbReference type="EMBL" id="JACHXD010000019">
    <property type="protein sequence ID" value="MBB3121755.1"/>
    <property type="molecule type" value="Genomic_DNA"/>
</dbReference>
<organism evidence="1 2">
    <name type="scientific">Pseudoduganella violacea</name>
    <dbReference type="NCBI Taxonomy" id="1715466"/>
    <lineage>
        <taxon>Bacteria</taxon>
        <taxon>Pseudomonadati</taxon>
        <taxon>Pseudomonadota</taxon>
        <taxon>Betaproteobacteria</taxon>
        <taxon>Burkholderiales</taxon>
        <taxon>Oxalobacteraceae</taxon>
        <taxon>Telluria group</taxon>
        <taxon>Pseudoduganella</taxon>
    </lineage>
</organism>
<protein>
    <submittedName>
        <fullName evidence="1">Uncharacterized protein</fullName>
    </submittedName>
</protein>